<evidence type="ECO:0000256" key="10">
    <source>
        <dbReference type="ARBA" id="ARBA00023049"/>
    </source>
</evidence>
<dbReference type="GO" id="GO:0008270">
    <property type="term" value="F:zinc ion binding"/>
    <property type="evidence" value="ECO:0007669"/>
    <property type="project" value="UniProtKB-UniRule"/>
</dbReference>
<evidence type="ECO:0000256" key="1">
    <source>
        <dbReference type="ARBA" id="ARBA00004651"/>
    </source>
</evidence>
<dbReference type="EC" id="3.4.24.-" evidence="12"/>
<feature type="transmembrane region" description="Helical" evidence="12">
    <location>
        <begin position="190"/>
        <end position="213"/>
    </location>
</feature>
<keyword evidence="7 12" id="KW-0378">Hydrolase</keyword>
<dbReference type="GO" id="GO:0006508">
    <property type="term" value="P:proteolysis"/>
    <property type="evidence" value="ECO:0007669"/>
    <property type="project" value="UniProtKB-KW"/>
</dbReference>
<feature type="binding site" evidence="12">
    <location>
        <position position="222"/>
    </location>
    <ligand>
        <name>Zn(2+)</name>
        <dbReference type="ChEBI" id="CHEBI:29105"/>
        <note>catalytic</note>
    </ligand>
</feature>
<comment type="similarity">
    <text evidence="2 12">Belongs to the peptidase M48B family.</text>
</comment>
<keyword evidence="5 12" id="KW-0812">Transmembrane</keyword>
<feature type="active site" evidence="12">
    <location>
        <position position="148"/>
    </location>
</feature>
<comment type="caution">
    <text evidence="14">The sequence shown here is derived from an EMBL/GenBank/DDBJ whole genome shotgun (WGS) entry which is preliminary data.</text>
</comment>
<evidence type="ECO:0000256" key="11">
    <source>
        <dbReference type="ARBA" id="ARBA00023136"/>
    </source>
</evidence>
<proteinExistence type="inferred from homology"/>
<dbReference type="EMBL" id="PCXU01000027">
    <property type="protein sequence ID" value="PIR43348.1"/>
    <property type="molecule type" value="Genomic_DNA"/>
</dbReference>
<dbReference type="PANTHER" id="PTHR43221:SF1">
    <property type="entry name" value="PROTEASE HTPX"/>
    <property type="match status" value="1"/>
</dbReference>
<evidence type="ECO:0000256" key="6">
    <source>
        <dbReference type="ARBA" id="ARBA00022723"/>
    </source>
</evidence>
<keyword evidence="8 12" id="KW-0862">Zinc</keyword>
<dbReference type="HAMAP" id="MF_00188">
    <property type="entry name" value="Pept_M48_protease_HtpX"/>
    <property type="match status" value="1"/>
</dbReference>
<dbReference type="InterPro" id="IPR022919">
    <property type="entry name" value="Pept_M48_protease_HtpX"/>
</dbReference>
<evidence type="ECO:0000256" key="5">
    <source>
        <dbReference type="ARBA" id="ARBA00022692"/>
    </source>
</evidence>
<dbReference type="AlphaFoldDB" id="A0A2H0RA05"/>
<protein>
    <recommendedName>
        <fullName evidence="12">Protease HtpX homolog</fullName>
        <ecNumber evidence="12">3.4.24.-</ecNumber>
    </recommendedName>
</protein>
<evidence type="ECO:0000256" key="8">
    <source>
        <dbReference type="ARBA" id="ARBA00022833"/>
    </source>
</evidence>
<dbReference type="InterPro" id="IPR001915">
    <property type="entry name" value="Peptidase_M48"/>
</dbReference>
<dbReference type="GO" id="GO:0004222">
    <property type="term" value="F:metalloendopeptidase activity"/>
    <property type="evidence" value="ECO:0007669"/>
    <property type="project" value="UniProtKB-UniRule"/>
</dbReference>
<evidence type="ECO:0000313" key="15">
    <source>
        <dbReference type="Proteomes" id="UP000230214"/>
    </source>
</evidence>
<dbReference type="Pfam" id="PF01435">
    <property type="entry name" value="Peptidase_M48"/>
    <property type="match status" value="1"/>
</dbReference>
<sequence>MTSLYSQIDHNKRETWIILVLFVLIISGLVYLFSYILGGSDYAFFLFPLAFLFSVFSSVGSYYFSDKVVLAVSGAKKADGTEFTQYKNIVENLSIVAGVPKPECFYIEDTAPNAFATGRDPNHAVICVTTGLLQKLDRAELEGVIAHEMAHIKNYDIRLMAVVAVLVGSIALIADWMLRSSFRRGNDRRSGGGILILLALIAALLTPIIAQLIKLAMSRNREFLADATGAYFTRYPKGLADALIKISEDTEALEAANKGTAHMYIINPFKGRHAKGISGLFSTHPPMEERVKRLQSM</sequence>
<feature type="transmembrane region" description="Helical" evidence="12">
    <location>
        <begin position="16"/>
        <end position="36"/>
    </location>
</feature>
<comment type="cofactor">
    <cofactor evidence="12">
        <name>Zn(2+)</name>
        <dbReference type="ChEBI" id="CHEBI:29105"/>
    </cofactor>
    <text evidence="12">Binds 1 zinc ion per subunit.</text>
</comment>
<keyword evidence="6 12" id="KW-0479">Metal-binding</keyword>
<evidence type="ECO:0000256" key="3">
    <source>
        <dbReference type="ARBA" id="ARBA00022475"/>
    </source>
</evidence>
<evidence type="ECO:0000313" key="14">
    <source>
        <dbReference type="EMBL" id="PIR43348.1"/>
    </source>
</evidence>
<comment type="subcellular location">
    <subcellularLocation>
        <location evidence="1 12">Cell membrane</location>
        <topology evidence="1 12">Multi-pass membrane protein</topology>
    </subcellularLocation>
</comment>
<dbReference type="Gene3D" id="3.30.2010.10">
    <property type="entry name" value="Metalloproteases ('zincins'), catalytic domain"/>
    <property type="match status" value="1"/>
</dbReference>
<feature type="transmembrane region" description="Helical" evidence="12">
    <location>
        <begin position="42"/>
        <end position="64"/>
    </location>
</feature>
<feature type="binding site" evidence="12">
    <location>
        <position position="147"/>
    </location>
    <ligand>
        <name>Zn(2+)</name>
        <dbReference type="ChEBI" id="CHEBI:29105"/>
        <note>catalytic</note>
    </ligand>
</feature>
<feature type="binding site" evidence="12">
    <location>
        <position position="151"/>
    </location>
    <ligand>
        <name>Zn(2+)</name>
        <dbReference type="ChEBI" id="CHEBI:29105"/>
        <note>catalytic</note>
    </ligand>
</feature>
<dbReference type="GO" id="GO:0005886">
    <property type="term" value="C:plasma membrane"/>
    <property type="evidence" value="ECO:0007669"/>
    <property type="project" value="UniProtKB-SubCell"/>
</dbReference>
<dbReference type="CDD" id="cd07340">
    <property type="entry name" value="M48B_Htpx_like"/>
    <property type="match status" value="1"/>
</dbReference>
<accession>A0A2H0RA05</accession>
<evidence type="ECO:0000256" key="9">
    <source>
        <dbReference type="ARBA" id="ARBA00022989"/>
    </source>
</evidence>
<dbReference type="InterPro" id="IPR050083">
    <property type="entry name" value="HtpX_protease"/>
</dbReference>
<evidence type="ECO:0000256" key="7">
    <source>
        <dbReference type="ARBA" id="ARBA00022801"/>
    </source>
</evidence>
<evidence type="ECO:0000256" key="4">
    <source>
        <dbReference type="ARBA" id="ARBA00022670"/>
    </source>
</evidence>
<organism evidence="14 15">
    <name type="scientific">candidate division WWE3 bacterium CG10_big_fil_rev_8_21_14_0_10_32_10</name>
    <dbReference type="NCBI Taxonomy" id="1975090"/>
    <lineage>
        <taxon>Bacteria</taxon>
        <taxon>Katanobacteria</taxon>
    </lineage>
</organism>
<evidence type="ECO:0000256" key="12">
    <source>
        <dbReference type="HAMAP-Rule" id="MF_00188"/>
    </source>
</evidence>
<dbReference type="Proteomes" id="UP000230214">
    <property type="component" value="Unassembled WGS sequence"/>
</dbReference>
<keyword evidence="4 12" id="KW-0645">Protease</keyword>
<gene>
    <name evidence="12" type="primary">htpX</name>
    <name evidence="14" type="ORF">COV24_03215</name>
</gene>
<keyword evidence="11 12" id="KW-0472">Membrane</keyword>
<evidence type="ECO:0000256" key="2">
    <source>
        <dbReference type="ARBA" id="ARBA00009779"/>
    </source>
</evidence>
<feature type="transmembrane region" description="Helical" evidence="12">
    <location>
        <begin position="159"/>
        <end position="178"/>
    </location>
</feature>
<reference evidence="14 15" key="1">
    <citation type="submission" date="2017-09" db="EMBL/GenBank/DDBJ databases">
        <title>Depth-based differentiation of microbial function through sediment-hosted aquifers and enrichment of novel symbionts in the deep terrestrial subsurface.</title>
        <authorList>
            <person name="Probst A.J."/>
            <person name="Ladd B."/>
            <person name="Jarett J.K."/>
            <person name="Geller-Mcgrath D.E."/>
            <person name="Sieber C.M."/>
            <person name="Emerson J.B."/>
            <person name="Anantharaman K."/>
            <person name="Thomas B.C."/>
            <person name="Malmstrom R."/>
            <person name="Stieglmeier M."/>
            <person name="Klingl A."/>
            <person name="Woyke T."/>
            <person name="Ryan C.M."/>
            <person name="Banfield J.F."/>
        </authorList>
    </citation>
    <scope>NUCLEOTIDE SEQUENCE [LARGE SCALE GENOMIC DNA]</scope>
    <source>
        <strain evidence="14">CG10_big_fil_rev_8_21_14_0_10_32_10</strain>
    </source>
</reference>
<dbReference type="PANTHER" id="PTHR43221">
    <property type="entry name" value="PROTEASE HTPX"/>
    <property type="match status" value="1"/>
</dbReference>
<feature type="domain" description="Peptidase M48" evidence="13">
    <location>
        <begin position="84"/>
        <end position="296"/>
    </location>
</feature>
<name>A0A2H0RA05_UNCKA</name>
<keyword evidence="3 12" id="KW-1003">Cell membrane</keyword>
<keyword evidence="10 12" id="KW-0482">Metalloprotease</keyword>
<keyword evidence="9 12" id="KW-1133">Transmembrane helix</keyword>
<evidence type="ECO:0000259" key="13">
    <source>
        <dbReference type="Pfam" id="PF01435"/>
    </source>
</evidence>